<keyword evidence="3 4" id="KW-0694">RNA-binding</keyword>
<feature type="domain" description="RRM" evidence="6">
    <location>
        <begin position="166"/>
        <end position="243"/>
    </location>
</feature>
<feature type="compositionally biased region" description="Basic and acidic residues" evidence="5">
    <location>
        <begin position="58"/>
        <end position="67"/>
    </location>
</feature>
<evidence type="ECO:0000256" key="1">
    <source>
        <dbReference type="ARBA" id="ARBA00022553"/>
    </source>
</evidence>
<gene>
    <name evidence="7" type="ORF">TRICI_002191</name>
</gene>
<keyword evidence="8" id="KW-1185">Reference proteome</keyword>
<dbReference type="InterPro" id="IPR029123">
    <property type="entry name" value="RBM39_linker"/>
</dbReference>
<keyword evidence="1" id="KW-0597">Phosphoprotein</keyword>
<evidence type="ECO:0000313" key="7">
    <source>
        <dbReference type="EMBL" id="KAA8915679.1"/>
    </source>
</evidence>
<proteinExistence type="predicted"/>
<feature type="compositionally biased region" description="Pro residues" evidence="5">
    <location>
        <begin position="321"/>
        <end position="331"/>
    </location>
</feature>
<evidence type="ECO:0000259" key="6">
    <source>
        <dbReference type="PROSITE" id="PS50102"/>
    </source>
</evidence>
<sequence length="345" mass="38653">MPGVDDRRSRSPSRRSEDRYGRRDYYHRDRRHGDRRRSRSRRRDEPKPRKPSRSASPPRDDLERDRKTVFVQQLAARLRTRQLREFFERAGPVYEASIVKDKVTNRSKGVAYVEFEDRASVAKAINMTGEKLLGIPVIVQYTEAEKNRQAQEAQLAAQEAAGPASHRIYVGNVYFGMTENELAEAFQPFGDIEYVNLQRDPDGRSKGYAFVQYKSKQAADEAIAKMHGTVLAGRPLRIGRGGGGSLAQPPPPLRGEDRPGSSATTTASDRAPESKTNASTLDDADSGISYNKVSRTHLMEKLMRAEDTDKPTSSDQSPQQTPTPPSAPKPPSRCILLNHMFDPSQ</sequence>
<dbReference type="GO" id="GO:0003723">
    <property type="term" value="F:RNA binding"/>
    <property type="evidence" value="ECO:0007669"/>
    <property type="project" value="UniProtKB-UniRule"/>
</dbReference>
<dbReference type="PROSITE" id="PS50102">
    <property type="entry name" value="RRM"/>
    <property type="match status" value="2"/>
</dbReference>
<dbReference type="AlphaFoldDB" id="A0A642V7F4"/>
<feature type="compositionally biased region" description="Basic and acidic residues" evidence="5">
    <location>
        <begin position="1"/>
        <end position="27"/>
    </location>
</feature>
<organism evidence="7 8">
    <name type="scientific">Trichomonascus ciferrii</name>
    <dbReference type="NCBI Taxonomy" id="44093"/>
    <lineage>
        <taxon>Eukaryota</taxon>
        <taxon>Fungi</taxon>
        <taxon>Dikarya</taxon>
        <taxon>Ascomycota</taxon>
        <taxon>Saccharomycotina</taxon>
        <taxon>Dipodascomycetes</taxon>
        <taxon>Dipodascales</taxon>
        <taxon>Trichomonascaceae</taxon>
        <taxon>Trichomonascus</taxon>
        <taxon>Trichomonascus ciferrii complex</taxon>
    </lineage>
</organism>
<dbReference type="Pfam" id="PF15519">
    <property type="entry name" value="RBM39linker"/>
    <property type="match status" value="1"/>
</dbReference>
<name>A0A642V7F4_9ASCO</name>
<dbReference type="InterPro" id="IPR000504">
    <property type="entry name" value="RRM_dom"/>
</dbReference>
<evidence type="ECO:0000256" key="3">
    <source>
        <dbReference type="ARBA" id="ARBA00022884"/>
    </source>
</evidence>
<dbReference type="NCBIfam" id="TIGR01622">
    <property type="entry name" value="SF-CC1"/>
    <property type="match status" value="1"/>
</dbReference>
<evidence type="ECO:0000256" key="5">
    <source>
        <dbReference type="SAM" id="MobiDB-lite"/>
    </source>
</evidence>
<feature type="compositionally biased region" description="Polar residues" evidence="5">
    <location>
        <begin position="261"/>
        <end position="280"/>
    </location>
</feature>
<dbReference type="EMBL" id="SWFS01000151">
    <property type="protein sequence ID" value="KAA8915679.1"/>
    <property type="molecule type" value="Genomic_DNA"/>
</dbReference>
<protein>
    <recommendedName>
        <fullName evidence="6">RRM domain-containing protein</fullName>
    </recommendedName>
</protein>
<dbReference type="OrthoDB" id="5411533at2759"/>
<dbReference type="CDD" id="cd12283">
    <property type="entry name" value="RRM1_RBM39_like"/>
    <property type="match status" value="1"/>
</dbReference>
<feature type="region of interest" description="Disordered" evidence="5">
    <location>
        <begin position="1"/>
        <end position="67"/>
    </location>
</feature>
<feature type="compositionally biased region" description="Basic and acidic residues" evidence="5">
    <location>
        <begin position="297"/>
        <end position="312"/>
    </location>
</feature>
<dbReference type="SUPFAM" id="SSF54928">
    <property type="entry name" value="RNA-binding domain, RBD"/>
    <property type="match status" value="2"/>
</dbReference>
<dbReference type="Gene3D" id="3.30.70.330">
    <property type="match status" value="2"/>
</dbReference>
<comment type="caution">
    <text evidence="7">The sequence shown here is derived from an EMBL/GenBank/DDBJ whole genome shotgun (WGS) entry which is preliminary data.</text>
</comment>
<dbReference type="Pfam" id="PF00076">
    <property type="entry name" value="RRM_1"/>
    <property type="match status" value="2"/>
</dbReference>
<reference evidence="7" key="1">
    <citation type="journal article" date="2019" name="G3 (Bethesda)">
        <title>Genome Assemblies of Two Rare Opportunistic Yeast Pathogens: Diutina rugosa (syn. Candida rugosa) and Trichomonascus ciferrii (syn. Candida ciferrii).</title>
        <authorList>
            <person name="Mixao V."/>
            <person name="Saus E."/>
            <person name="Hansen A.P."/>
            <person name="Lass-Florl C."/>
            <person name="Gabaldon T."/>
        </authorList>
    </citation>
    <scope>NUCLEOTIDE SEQUENCE</scope>
    <source>
        <strain evidence="7">CBS 4856</strain>
    </source>
</reference>
<dbReference type="InterPro" id="IPR006509">
    <property type="entry name" value="RBM39_SF"/>
</dbReference>
<accession>A0A642V7F4</accession>
<feature type="compositionally biased region" description="Basic residues" evidence="5">
    <location>
        <begin position="28"/>
        <end position="41"/>
    </location>
</feature>
<keyword evidence="2" id="KW-0677">Repeat</keyword>
<feature type="domain" description="RRM" evidence="6">
    <location>
        <begin position="67"/>
        <end position="144"/>
    </location>
</feature>
<dbReference type="Proteomes" id="UP000761534">
    <property type="component" value="Unassembled WGS sequence"/>
</dbReference>
<evidence type="ECO:0000256" key="4">
    <source>
        <dbReference type="PROSITE-ProRule" id="PRU00176"/>
    </source>
</evidence>
<dbReference type="VEuPathDB" id="FungiDB:TRICI_002191"/>
<evidence type="ECO:0000256" key="2">
    <source>
        <dbReference type="ARBA" id="ARBA00022737"/>
    </source>
</evidence>
<evidence type="ECO:0000313" key="8">
    <source>
        <dbReference type="Proteomes" id="UP000761534"/>
    </source>
</evidence>
<dbReference type="GO" id="GO:0005634">
    <property type="term" value="C:nucleus"/>
    <property type="evidence" value="ECO:0007669"/>
    <property type="project" value="InterPro"/>
</dbReference>
<dbReference type="InterPro" id="IPR035979">
    <property type="entry name" value="RBD_domain_sf"/>
</dbReference>
<dbReference type="SMART" id="SM00360">
    <property type="entry name" value="RRM"/>
    <property type="match status" value="2"/>
</dbReference>
<feature type="region of interest" description="Disordered" evidence="5">
    <location>
        <begin position="234"/>
        <end position="345"/>
    </location>
</feature>
<dbReference type="PANTHER" id="PTHR48036">
    <property type="entry name" value="SPLICING FACTOR (PAD-1), PUTATIVE (AFU_ORTHOLOGUE AFUA_1G15810)-RELATED"/>
    <property type="match status" value="1"/>
</dbReference>
<dbReference type="GO" id="GO:0006397">
    <property type="term" value="P:mRNA processing"/>
    <property type="evidence" value="ECO:0007669"/>
    <property type="project" value="InterPro"/>
</dbReference>
<dbReference type="InterPro" id="IPR012677">
    <property type="entry name" value="Nucleotide-bd_a/b_plait_sf"/>
</dbReference>